<dbReference type="Pfam" id="PF00106">
    <property type="entry name" value="adh_short"/>
    <property type="match status" value="1"/>
</dbReference>
<dbReference type="EC" id="1.3.1.33" evidence="4"/>
<dbReference type="SUPFAM" id="SSF51735">
    <property type="entry name" value="NAD(P)-binding Rossmann-fold domains"/>
    <property type="match status" value="1"/>
</dbReference>
<proteinExistence type="inferred from homology"/>
<comment type="similarity">
    <text evidence="1">Belongs to the short-chain dehydrogenases/reductases (SDR) family.</text>
</comment>
<keyword evidence="5" id="KW-1185">Reference proteome</keyword>
<dbReference type="GO" id="GO:0016630">
    <property type="term" value="F:protochlorophyllide reductase activity"/>
    <property type="evidence" value="ECO:0007669"/>
    <property type="project" value="UniProtKB-EC"/>
</dbReference>
<accession>A0AA38XIT0</accession>
<protein>
    <submittedName>
        <fullName evidence="4">Short-chain alcohol dehydrogenase</fullName>
        <ecNumber evidence="4">1.3.1.33</ecNumber>
    </submittedName>
</protein>
<dbReference type="InterPro" id="IPR002347">
    <property type="entry name" value="SDR_fam"/>
</dbReference>
<name>A0AA38XIT0_9EURO</name>
<dbReference type="PANTHER" id="PTHR24320">
    <property type="entry name" value="RETINOL DEHYDROGENASE"/>
    <property type="match status" value="1"/>
</dbReference>
<evidence type="ECO:0000256" key="3">
    <source>
        <dbReference type="ARBA" id="ARBA00023002"/>
    </source>
</evidence>
<keyword evidence="2" id="KW-0521">NADP</keyword>
<gene>
    <name evidence="4" type="primary">RDH1_1</name>
    <name evidence="4" type="ORF">H2200_002325</name>
</gene>
<dbReference type="AlphaFoldDB" id="A0AA38XIT0"/>
<dbReference type="Gene3D" id="3.40.50.720">
    <property type="entry name" value="NAD(P)-binding Rossmann-like Domain"/>
    <property type="match status" value="1"/>
</dbReference>
<dbReference type="InterPro" id="IPR036291">
    <property type="entry name" value="NAD(P)-bd_dom_sf"/>
</dbReference>
<dbReference type="PANTHER" id="PTHR24320:SF236">
    <property type="entry name" value="SHORT-CHAIN DEHYDROGENASE-RELATED"/>
    <property type="match status" value="1"/>
</dbReference>
<evidence type="ECO:0000256" key="1">
    <source>
        <dbReference type="ARBA" id="ARBA00006484"/>
    </source>
</evidence>
<comment type="caution">
    <text evidence="4">The sequence shown here is derived from an EMBL/GenBank/DDBJ whole genome shotgun (WGS) entry which is preliminary data.</text>
</comment>
<sequence>MGSVIGRQSPLGQSFFIPKPTLTEKNLPDLTGKVCIVTGGNAGVGFEVCRILYGRNATVYLAGRSEDKCRKAISSIVEPLATKPTGSLKFLKLDLADLSSIKSSADEFLGQEKRLDWLCNNAGVMLAPAGSKGTQNHELHMVTNCLGPWLFTRLLHPILSSTAGTSAPNTVRVSWAGSVVIDLYSPKKGIPLNSNGVPDLPLSNPQTLYAISKAGNLFYASEYGKLCTEQNARVVSTCFNPGNLKTELQRYVGPVRSFFQNFMLHPAILGAYTELYSGFSPDVTTENNGCYIAPWGRIGRVRPDVQQSCKGAEEGGNGIAKAFWDWSEKECKPYM</sequence>
<evidence type="ECO:0000313" key="5">
    <source>
        <dbReference type="Proteomes" id="UP001172673"/>
    </source>
</evidence>
<keyword evidence="3 4" id="KW-0560">Oxidoreductase</keyword>
<organism evidence="4 5">
    <name type="scientific">Cladophialophora chaetospira</name>
    <dbReference type="NCBI Taxonomy" id="386627"/>
    <lineage>
        <taxon>Eukaryota</taxon>
        <taxon>Fungi</taxon>
        <taxon>Dikarya</taxon>
        <taxon>Ascomycota</taxon>
        <taxon>Pezizomycotina</taxon>
        <taxon>Eurotiomycetes</taxon>
        <taxon>Chaetothyriomycetidae</taxon>
        <taxon>Chaetothyriales</taxon>
        <taxon>Herpotrichiellaceae</taxon>
        <taxon>Cladophialophora</taxon>
    </lineage>
</organism>
<evidence type="ECO:0000313" key="4">
    <source>
        <dbReference type="EMBL" id="KAJ9614189.1"/>
    </source>
</evidence>
<dbReference type="PRINTS" id="PR00081">
    <property type="entry name" value="GDHRDH"/>
</dbReference>
<dbReference type="EMBL" id="JAPDRK010000003">
    <property type="protein sequence ID" value="KAJ9614189.1"/>
    <property type="molecule type" value="Genomic_DNA"/>
</dbReference>
<dbReference type="Proteomes" id="UP001172673">
    <property type="component" value="Unassembled WGS sequence"/>
</dbReference>
<reference evidence="4" key="1">
    <citation type="submission" date="2022-10" db="EMBL/GenBank/DDBJ databases">
        <title>Culturing micro-colonial fungi from biological soil crusts in the Mojave desert and describing Neophaeococcomyces mojavensis, and introducing the new genera and species Taxawa tesnikishii.</title>
        <authorList>
            <person name="Kurbessoian T."/>
            <person name="Stajich J.E."/>
        </authorList>
    </citation>
    <scope>NUCLEOTIDE SEQUENCE</scope>
    <source>
        <strain evidence="4">TK_41</strain>
    </source>
</reference>
<evidence type="ECO:0000256" key="2">
    <source>
        <dbReference type="ARBA" id="ARBA00022857"/>
    </source>
</evidence>